<dbReference type="AlphaFoldDB" id="A0A4R9K5M8"/>
<keyword evidence="2" id="KW-1185">Reference proteome</keyword>
<dbReference type="Pfam" id="PF10977">
    <property type="entry name" value="DUF2797"/>
    <property type="match status" value="1"/>
</dbReference>
<dbReference type="Proteomes" id="UP000297693">
    <property type="component" value="Unassembled WGS sequence"/>
</dbReference>
<gene>
    <name evidence="1" type="ORF">EHQ58_07945</name>
</gene>
<name>A0A4R9K5M8_9LEPT</name>
<evidence type="ECO:0000313" key="2">
    <source>
        <dbReference type="Proteomes" id="UP000297693"/>
    </source>
</evidence>
<dbReference type="EMBL" id="RQGD01000023">
    <property type="protein sequence ID" value="TGL59668.1"/>
    <property type="molecule type" value="Genomic_DNA"/>
</dbReference>
<proteinExistence type="predicted"/>
<reference evidence="1" key="1">
    <citation type="journal article" date="2019" name="PLoS Negl. Trop. Dis.">
        <title>Revisiting the worldwide diversity of Leptospira species in the environment.</title>
        <authorList>
            <person name="Vincent A.T."/>
            <person name="Schiettekatte O."/>
            <person name="Bourhy P."/>
            <person name="Veyrier F.J."/>
            <person name="Picardeau M."/>
        </authorList>
    </citation>
    <scope>NUCLEOTIDE SEQUENCE [LARGE SCALE GENOMIC DNA]</scope>
    <source>
        <strain evidence="1">201702476</strain>
    </source>
</reference>
<dbReference type="OrthoDB" id="9775734at2"/>
<comment type="caution">
    <text evidence="1">The sequence shown here is derived from an EMBL/GenBank/DDBJ whole genome shotgun (WGS) entry which is preliminary data.</text>
</comment>
<evidence type="ECO:0000313" key="1">
    <source>
        <dbReference type="EMBL" id="TGL59668.1"/>
    </source>
</evidence>
<organism evidence="1 2">
    <name type="scientific">Leptospira ognonensis</name>
    <dbReference type="NCBI Taxonomy" id="2484945"/>
    <lineage>
        <taxon>Bacteria</taxon>
        <taxon>Pseudomonadati</taxon>
        <taxon>Spirochaetota</taxon>
        <taxon>Spirochaetia</taxon>
        <taxon>Leptospirales</taxon>
        <taxon>Leptospiraceae</taxon>
        <taxon>Leptospira</taxon>
    </lineage>
</organism>
<protein>
    <submittedName>
        <fullName evidence="1">DUF2797 domain-containing protein</fullName>
    </submittedName>
</protein>
<dbReference type="InterPro" id="IPR021246">
    <property type="entry name" value="DUF2797"/>
</dbReference>
<accession>A0A4R9K5M8</accession>
<sequence length="288" mass="32559">MDHTGLDPVEYKWNYATYEDEALGKKPDKSASLEHESEESVNQWIGKKITLTSNGKIRCTNCGRPTKKSFGQGACYACFSTKAENDMCILRPETCHFHKGTCREPEWGKANCFKKHTVYFANSSGLKVGITKENPVSNRWVDQGARFGLPILEVDSRVAAGTIEHYLTKFLPDKTAWQKLVQGDPPYFDLVKEKEKYLKHLATKEFALETKDGKNIPLKWQPVISNEVSEISYPIQSYPKKIKSLKLSESEAIEDTLVGVKGQYLLFSSGVINIRSYGGYHFQLTVDN</sequence>